<reference evidence="2 3" key="1">
    <citation type="journal article" date="2016" name="Mol. Biol. Evol.">
        <title>Comparative Genomics of Early-Diverging Mushroom-Forming Fungi Provides Insights into the Origins of Lignocellulose Decay Capabilities.</title>
        <authorList>
            <person name="Nagy L.G."/>
            <person name="Riley R."/>
            <person name="Tritt A."/>
            <person name="Adam C."/>
            <person name="Daum C."/>
            <person name="Floudas D."/>
            <person name="Sun H."/>
            <person name="Yadav J.S."/>
            <person name="Pangilinan J."/>
            <person name="Larsson K.H."/>
            <person name="Matsuura K."/>
            <person name="Barry K."/>
            <person name="Labutti K."/>
            <person name="Kuo R."/>
            <person name="Ohm R.A."/>
            <person name="Bhattacharya S.S."/>
            <person name="Shirouzu T."/>
            <person name="Yoshinaga Y."/>
            <person name="Martin F.M."/>
            <person name="Grigoriev I.V."/>
            <person name="Hibbett D.S."/>
        </authorList>
    </citation>
    <scope>NUCLEOTIDE SEQUENCE [LARGE SCALE GENOMIC DNA]</scope>
    <source>
        <strain evidence="2 3">93-53</strain>
    </source>
</reference>
<evidence type="ECO:0000313" key="3">
    <source>
        <dbReference type="Proteomes" id="UP000076871"/>
    </source>
</evidence>
<sequence>MSSDTSSTISSGERGRRRSLSSRLKGKLRSLSRNHPTNHSAPLIVPSGGDSETNTLVNFGIGEHNFHEYILEEPEHAQAEEDAEALLEQDNNAWTGGKPAKPKKRREAVAVSCPPAGSPQNATQSDSGTSSGHRSSMVRRLARS</sequence>
<keyword evidence="3" id="KW-1185">Reference proteome</keyword>
<feature type="compositionally biased region" description="Low complexity" evidence="1">
    <location>
        <begin position="1"/>
        <end position="12"/>
    </location>
</feature>
<feature type="region of interest" description="Disordered" evidence="1">
    <location>
        <begin position="1"/>
        <end position="144"/>
    </location>
</feature>
<evidence type="ECO:0000256" key="1">
    <source>
        <dbReference type="SAM" id="MobiDB-lite"/>
    </source>
</evidence>
<feature type="compositionally biased region" description="Basic residues" evidence="1">
    <location>
        <begin position="15"/>
        <end position="32"/>
    </location>
</feature>
<dbReference type="GeneID" id="63824383"/>
<dbReference type="EMBL" id="KV427669">
    <property type="protein sequence ID" value="KZT01171.1"/>
    <property type="molecule type" value="Genomic_DNA"/>
</dbReference>
<organism evidence="2 3">
    <name type="scientific">Laetiporus sulphureus 93-53</name>
    <dbReference type="NCBI Taxonomy" id="1314785"/>
    <lineage>
        <taxon>Eukaryota</taxon>
        <taxon>Fungi</taxon>
        <taxon>Dikarya</taxon>
        <taxon>Basidiomycota</taxon>
        <taxon>Agaricomycotina</taxon>
        <taxon>Agaricomycetes</taxon>
        <taxon>Polyporales</taxon>
        <taxon>Laetiporus</taxon>
    </lineage>
</organism>
<accession>A0A165BJE6</accession>
<dbReference type="InParanoid" id="A0A165BJE6"/>
<dbReference type="Proteomes" id="UP000076871">
    <property type="component" value="Unassembled WGS sequence"/>
</dbReference>
<protein>
    <submittedName>
        <fullName evidence="2">Uncharacterized protein</fullName>
    </submittedName>
</protein>
<gene>
    <name evidence="2" type="ORF">LAESUDRAFT_717685</name>
</gene>
<dbReference type="AlphaFoldDB" id="A0A165BJE6"/>
<feature type="compositionally biased region" description="Low complexity" evidence="1">
    <location>
        <begin position="125"/>
        <end position="135"/>
    </location>
</feature>
<name>A0A165BJE6_9APHY</name>
<evidence type="ECO:0000313" key="2">
    <source>
        <dbReference type="EMBL" id="KZT01171.1"/>
    </source>
</evidence>
<proteinExistence type="predicted"/>
<feature type="compositionally biased region" description="Basic and acidic residues" evidence="1">
    <location>
        <begin position="64"/>
        <end position="79"/>
    </location>
</feature>
<dbReference type="RefSeq" id="XP_040758911.1">
    <property type="nucleotide sequence ID" value="XM_040907354.1"/>
</dbReference>